<accession>A0AAV9GF82</accession>
<feature type="transmembrane region" description="Helical" evidence="3">
    <location>
        <begin position="71"/>
        <end position="92"/>
    </location>
</feature>
<evidence type="ECO:0000313" key="4">
    <source>
        <dbReference type="EMBL" id="KAK4446517.1"/>
    </source>
</evidence>
<reference evidence="4" key="2">
    <citation type="submission" date="2023-05" db="EMBL/GenBank/DDBJ databases">
        <authorList>
            <consortium name="Lawrence Berkeley National Laboratory"/>
            <person name="Steindorff A."/>
            <person name="Hensen N."/>
            <person name="Bonometti L."/>
            <person name="Westerberg I."/>
            <person name="Brannstrom I.O."/>
            <person name="Guillou S."/>
            <person name="Cros-Aarteil S."/>
            <person name="Calhoun S."/>
            <person name="Haridas S."/>
            <person name="Kuo A."/>
            <person name="Mondo S."/>
            <person name="Pangilinan J."/>
            <person name="Riley R."/>
            <person name="Labutti K."/>
            <person name="Andreopoulos B."/>
            <person name="Lipzen A."/>
            <person name="Chen C."/>
            <person name="Yanf M."/>
            <person name="Daum C."/>
            <person name="Ng V."/>
            <person name="Clum A."/>
            <person name="Ohm R."/>
            <person name="Martin F."/>
            <person name="Silar P."/>
            <person name="Natvig D."/>
            <person name="Lalanne C."/>
            <person name="Gautier V."/>
            <person name="Ament-Velasquez S.L."/>
            <person name="Kruys A."/>
            <person name="Hutchinson M.I."/>
            <person name="Powell A.J."/>
            <person name="Barry K."/>
            <person name="Miller A.N."/>
            <person name="Grigoriev I.V."/>
            <person name="Debuchy R."/>
            <person name="Gladieux P."/>
            <person name="Thoren M.H."/>
            <person name="Johannesson H."/>
        </authorList>
    </citation>
    <scope>NUCLEOTIDE SEQUENCE</scope>
    <source>
        <strain evidence="4">PSN243</strain>
    </source>
</reference>
<feature type="transmembrane region" description="Helical" evidence="3">
    <location>
        <begin position="321"/>
        <end position="345"/>
    </location>
</feature>
<dbReference type="GO" id="GO:0022857">
    <property type="term" value="F:transmembrane transporter activity"/>
    <property type="evidence" value="ECO:0007669"/>
    <property type="project" value="InterPro"/>
</dbReference>
<protein>
    <submittedName>
        <fullName evidence="4">Major facilitator superfamily domain-containing protein</fullName>
    </submittedName>
</protein>
<reference evidence="4" key="1">
    <citation type="journal article" date="2023" name="Mol. Phylogenet. Evol.">
        <title>Genome-scale phylogeny and comparative genomics of the fungal order Sordariales.</title>
        <authorList>
            <person name="Hensen N."/>
            <person name="Bonometti L."/>
            <person name="Westerberg I."/>
            <person name="Brannstrom I.O."/>
            <person name="Guillou S."/>
            <person name="Cros-Aarteil S."/>
            <person name="Calhoun S."/>
            <person name="Haridas S."/>
            <person name="Kuo A."/>
            <person name="Mondo S."/>
            <person name="Pangilinan J."/>
            <person name="Riley R."/>
            <person name="LaButti K."/>
            <person name="Andreopoulos B."/>
            <person name="Lipzen A."/>
            <person name="Chen C."/>
            <person name="Yan M."/>
            <person name="Daum C."/>
            <person name="Ng V."/>
            <person name="Clum A."/>
            <person name="Steindorff A."/>
            <person name="Ohm R.A."/>
            <person name="Martin F."/>
            <person name="Silar P."/>
            <person name="Natvig D.O."/>
            <person name="Lalanne C."/>
            <person name="Gautier V."/>
            <person name="Ament-Velasquez S.L."/>
            <person name="Kruys A."/>
            <person name="Hutchinson M.I."/>
            <person name="Powell A.J."/>
            <person name="Barry K."/>
            <person name="Miller A.N."/>
            <person name="Grigoriev I.V."/>
            <person name="Debuchy R."/>
            <person name="Gladieux P."/>
            <person name="Hiltunen Thoren M."/>
            <person name="Johannesson H."/>
        </authorList>
    </citation>
    <scope>NUCLEOTIDE SEQUENCE</scope>
    <source>
        <strain evidence="4">PSN243</strain>
    </source>
</reference>
<feature type="transmembrane region" description="Helical" evidence="3">
    <location>
        <begin position="383"/>
        <end position="402"/>
    </location>
</feature>
<feature type="transmembrane region" description="Helical" evidence="3">
    <location>
        <begin position="357"/>
        <end position="377"/>
    </location>
</feature>
<evidence type="ECO:0000256" key="1">
    <source>
        <dbReference type="ARBA" id="ARBA00004429"/>
    </source>
</evidence>
<dbReference type="GO" id="GO:0005886">
    <property type="term" value="C:plasma membrane"/>
    <property type="evidence" value="ECO:0007669"/>
    <property type="project" value="UniProtKB-SubCell"/>
</dbReference>
<dbReference type="InterPro" id="IPR036259">
    <property type="entry name" value="MFS_trans_sf"/>
</dbReference>
<keyword evidence="3" id="KW-0472">Membrane</keyword>
<dbReference type="Proteomes" id="UP001321760">
    <property type="component" value="Unassembled WGS sequence"/>
</dbReference>
<name>A0AAV9GF82_9PEZI</name>
<keyword evidence="2" id="KW-1003">Cell membrane</keyword>
<feature type="transmembrane region" description="Helical" evidence="3">
    <location>
        <begin position="181"/>
        <end position="202"/>
    </location>
</feature>
<dbReference type="AlphaFoldDB" id="A0AAV9GF82"/>
<keyword evidence="5" id="KW-1185">Reference proteome</keyword>
<gene>
    <name evidence="4" type="ORF">QBC34DRAFT_486754</name>
</gene>
<sequence length="460" mass="50421">MSREGFWRHRSLRVPDDKRTKVTELSFRQSLAPLSLVTLLFFLWGFSHGLLDTLNKHFQDTLGISRTRSTGLQVAYFGAFPFASLGHATWILRRFGYRAAFIWGLALFGLGALLTMPSVVHRSFVGFCISTFIIVCGPPKYAELRLNIAQAFSGVGTVAAPALGSYVFFAVDDKAALKNVQWVYLGIACVVFGLGAVFYLSAIPEISDANLQFQATETQVGEEIPFRKQYRLFHASFAQFCYVGAHVAVTSFFINYVTETRPNTDSALASKFLSGAQTALTIGRFVGAGMMRFIRPRKVFGAFVTMCIVFMAPSITERWNIGMGMLCVTLFFDSVCFPTIMALGIRGLGRHTKRGSGYIIAGVFGGACVPPLTGVVADRHGSALSMVVPLSFYVGTWTYALAVNFWPWYRDTVDAFTLAEFGLNRSHDRAAETEADSAAGVDAVDEKAVDVGAEKARKTA</sequence>
<proteinExistence type="predicted"/>
<dbReference type="InterPro" id="IPR050375">
    <property type="entry name" value="MFS_TsgA-like"/>
</dbReference>
<evidence type="ECO:0000256" key="2">
    <source>
        <dbReference type="ARBA" id="ARBA00022475"/>
    </source>
</evidence>
<dbReference type="Gene3D" id="1.20.1250.20">
    <property type="entry name" value="MFS general substrate transporter like domains"/>
    <property type="match status" value="2"/>
</dbReference>
<keyword evidence="3" id="KW-1133">Transmembrane helix</keyword>
<feature type="transmembrane region" description="Helical" evidence="3">
    <location>
        <begin position="148"/>
        <end position="169"/>
    </location>
</feature>
<dbReference type="EMBL" id="MU865956">
    <property type="protein sequence ID" value="KAK4446517.1"/>
    <property type="molecule type" value="Genomic_DNA"/>
</dbReference>
<feature type="transmembrane region" description="Helical" evidence="3">
    <location>
        <begin position="237"/>
        <end position="256"/>
    </location>
</feature>
<dbReference type="InterPro" id="IPR011701">
    <property type="entry name" value="MFS"/>
</dbReference>
<dbReference type="PANTHER" id="PTHR43702:SF3">
    <property type="entry name" value="PROTEIN TSGA"/>
    <property type="match status" value="1"/>
</dbReference>
<comment type="caution">
    <text evidence="4">The sequence shown here is derived from an EMBL/GenBank/DDBJ whole genome shotgun (WGS) entry which is preliminary data.</text>
</comment>
<evidence type="ECO:0000256" key="3">
    <source>
        <dbReference type="SAM" id="Phobius"/>
    </source>
</evidence>
<dbReference type="Pfam" id="PF07690">
    <property type="entry name" value="MFS_1"/>
    <property type="match status" value="1"/>
</dbReference>
<dbReference type="SUPFAM" id="SSF103473">
    <property type="entry name" value="MFS general substrate transporter"/>
    <property type="match status" value="1"/>
</dbReference>
<dbReference type="PANTHER" id="PTHR43702">
    <property type="entry name" value="L-FUCOSE-PROTON SYMPORTER"/>
    <property type="match status" value="1"/>
</dbReference>
<organism evidence="4 5">
    <name type="scientific">Podospora aff. communis PSN243</name>
    <dbReference type="NCBI Taxonomy" id="3040156"/>
    <lineage>
        <taxon>Eukaryota</taxon>
        <taxon>Fungi</taxon>
        <taxon>Dikarya</taxon>
        <taxon>Ascomycota</taxon>
        <taxon>Pezizomycotina</taxon>
        <taxon>Sordariomycetes</taxon>
        <taxon>Sordariomycetidae</taxon>
        <taxon>Sordariales</taxon>
        <taxon>Podosporaceae</taxon>
        <taxon>Podospora</taxon>
    </lineage>
</organism>
<feature type="transmembrane region" description="Helical" evidence="3">
    <location>
        <begin position="31"/>
        <end position="51"/>
    </location>
</feature>
<feature type="transmembrane region" description="Helical" evidence="3">
    <location>
        <begin position="299"/>
        <end position="315"/>
    </location>
</feature>
<comment type="subcellular location">
    <subcellularLocation>
        <location evidence="1">Cell inner membrane</location>
        <topology evidence="1">Multi-pass membrane protein</topology>
    </subcellularLocation>
</comment>
<keyword evidence="3" id="KW-0812">Transmembrane</keyword>
<feature type="transmembrane region" description="Helical" evidence="3">
    <location>
        <begin position="99"/>
        <end position="117"/>
    </location>
</feature>
<evidence type="ECO:0000313" key="5">
    <source>
        <dbReference type="Proteomes" id="UP001321760"/>
    </source>
</evidence>